<dbReference type="EMBL" id="GECZ01005034">
    <property type="protein sequence ID" value="JAS64735.1"/>
    <property type="molecule type" value="Transcribed_RNA"/>
</dbReference>
<dbReference type="PANTHER" id="PTHR18895">
    <property type="entry name" value="HEMK METHYLTRANSFERASE"/>
    <property type="match status" value="1"/>
</dbReference>
<organism evidence="9">
    <name type="scientific">Cuerna arida</name>
    <dbReference type="NCBI Taxonomy" id="1464854"/>
    <lineage>
        <taxon>Eukaryota</taxon>
        <taxon>Metazoa</taxon>
        <taxon>Ecdysozoa</taxon>
        <taxon>Arthropoda</taxon>
        <taxon>Hexapoda</taxon>
        <taxon>Insecta</taxon>
        <taxon>Pterygota</taxon>
        <taxon>Neoptera</taxon>
        <taxon>Paraneoptera</taxon>
        <taxon>Hemiptera</taxon>
        <taxon>Auchenorrhyncha</taxon>
        <taxon>Membracoidea</taxon>
        <taxon>Cicadellidae</taxon>
        <taxon>Cicadellinae</taxon>
        <taxon>Proconiini</taxon>
        <taxon>Cuerna</taxon>
    </lineage>
</organism>
<comment type="catalytic activity">
    <reaction evidence="5">
        <text>L-glutaminyl-[peptide chain release factor] + S-adenosyl-L-methionine = N(5)-methyl-L-glutaminyl-[peptide chain release factor] + S-adenosyl-L-homocysteine + H(+)</text>
        <dbReference type="Rhea" id="RHEA:42896"/>
        <dbReference type="Rhea" id="RHEA-COMP:10271"/>
        <dbReference type="Rhea" id="RHEA-COMP:10272"/>
        <dbReference type="ChEBI" id="CHEBI:15378"/>
        <dbReference type="ChEBI" id="CHEBI:30011"/>
        <dbReference type="ChEBI" id="CHEBI:57856"/>
        <dbReference type="ChEBI" id="CHEBI:59789"/>
        <dbReference type="ChEBI" id="CHEBI:61891"/>
        <dbReference type="EC" id="2.1.1.297"/>
    </reaction>
</comment>
<dbReference type="Pfam" id="PF17827">
    <property type="entry name" value="PrmC_N"/>
    <property type="match status" value="1"/>
</dbReference>
<dbReference type="NCBIfam" id="TIGR03534">
    <property type="entry name" value="RF_mod_PrmC"/>
    <property type="match status" value="1"/>
</dbReference>
<dbReference type="AlphaFoldDB" id="A0A1B6GQM6"/>
<keyword evidence="3" id="KW-0808">Transferase</keyword>
<evidence type="ECO:0000259" key="8">
    <source>
        <dbReference type="Pfam" id="PF17827"/>
    </source>
</evidence>
<feature type="domain" description="Methyltransferase small" evidence="7">
    <location>
        <begin position="170"/>
        <end position="261"/>
    </location>
</feature>
<reference evidence="9" key="1">
    <citation type="submission" date="2015-11" db="EMBL/GenBank/DDBJ databases">
        <title>De novo transcriptome assembly of four potential Pierce s Disease insect vectors from Arizona vineyards.</title>
        <authorList>
            <person name="Tassone E.E."/>
        </authorList>
    </citation>
    <scope>NUCLEOTIDE SEQUENCE</scope>
</reference>
<evidence type="ECO:0000256" key="2">
    <source>
        <dbReference type="ARBA" id="ARBA00022603"/>
    </source>
</evidence>
<keyword evidence="6" id="KW-0732">Signal</keyword>
<dbReference type="PANTHER" id="PTHR18895:SF74">
    <property type="entry name" value="MTRF1L RELEASE FACTOR GLUTAMINE METHYLTRANSFERASE"/>
    <property type="match status" value="1"/>
</dbReference>
<name>A0A1B6GQM6_9HEMI</name>
<dbReference type="InterPro" id="IPR050320">
    <property type="entry name" value="N5-glutamine_MTase"/>
</dbReference>
<accession>A0A1B6GQM6</accession>
<keyword evidence="2" id="KW-0489">Methyltransferase</keyword>
<dbReference type="GO" id="GO:0003676">
    <property type="term" value="F:nucleic acid binding"/>
    <property type="evidence" value="ECO:0007669"/>
    <property type="project" value="InterPro"/>
</dbReference>
<dbReference type="GO" id="GO:0032259">
    <property type="term" value="P:methylation"/>
    <property type="evidence" value="ECO:0007669"/>
    <property type="project" value="UniProtKB-KW"/>
</dbReference>
<dbReference type="CDD" id="cd02440">
    <property type="entry name" value="AdoMet_MTases"/>
    <property type="match status" value="1"/>
</dbReference>
<dbReference type="InterPro" id="IPR019874">
    <property type="entry name" value="RF_methyltr_PrmC"/>
</dbReference>
<evidence type="ECO:0000313" key="9">
    <source>
        <dbReference type="EMBL" id="JAS64735.1"/>
    </source>
</evidence>
<dbReference type="Pfam" id="PF05175">
    <property type="entry name" value="MTS"/>
    <property type="match status" value="1"/>
</dbReference>
<gene>
    <name evidence="9" type="ORF">g.9543</name>
</gene>
<feature type="chain" id="PRO_5008583853" description="peptide chain release factor N(5)-glutamine methyltransferase" evidence="6">
    <location>
        <begin position="32"/>
        <end position="352"/>
    </location>
</feature>
<evidence type="ECO:0000256" key="1">
    <source>
        <dbReference type="ARBA" id="ARBA00012771"/>
    </source>
</evidence>
<feature type="domain" description="Release factor glutamine methyltransferase N-terminal" evidence="8">
    <location>
        <begin position="66"/>
        <end position="136"/>
    </location>
</feature>
<dbReference type="PROSITE" id="PS00092">
    <property type="entry name" value="N6_MTASE"/>
    <property type="match status" value="1"/>
</dbReference>
<dbReference type="SUPFAM" id="SSF53335">
    <property type="entry name" value="S-adenosyl-L-methionine-dependent methyltransferases"/>
    <property type="match status" value="1"/>
</dbReference>
<dbReference type="InterPro" id="IPR004556">
    <property type="entry name" value="HemK-like"/>
</dbReference>
<evidence type="ECO:0000259" key="7">
    <source>
        <dbReference type="Pfam" id="PF05175"/>
    </source>
</evidence>
<keyword evidence="4" id="KW-0949">S-adenosyl-L-methionine</keyword>
<feature type="signal peptide" evidence="6">
    <location>
        <begin position="1"/>
        <end position="31"/>
    </location>
</feature>
<dbReference type="InterPro" id="IPR002052">
    <property type="entry name" value="DNA_methylase_N6_adenine_CS"/>
</dbReference>
<dbReference type="Gene3D" id="3.40.50.150">
    <property type="entry name" value="Vaccinia Virus protein VP39"/>
    <property type="match status" value="1"/>
</dbReference>
<evidence type="ECO:0000256" key="6">
    <source>
        <dbReference type="SAM" id="SignalP"/>
    </source>
</evidence>
<dbReference type="InterPro" id="IPR029063">
    <property type="entry name" value="SAM-dependent_MTases_sf"/>
</dbReference>
<evidence type="ECO:0000256" key="5">
    <source>
        <dbReference type="ARBA" id="ARBA00048391"/>
    </source>
</evidence>
<dbReference type="InterPro" id="IPR040758">
    <property type="entry name" value="PrmC_N"/>
</dbReference>
<dbReference type="GO" id="GO:0005739">
    <property type="term" value="C:mitochondrion"/>
    <property type="evidence" value="ECO:0007669"/>
    <property type="project" value="TreeGrafter"/>
</dbReference>
<dbReference type="GO" id="GO:0102559">
    <property type="term" value="F:peptide chain release factor N(5)-glutamine methyltransferase activity"/>
    <property type="evidence" value="ECO:0007669"/>
    <property type="project" value="UniProtKB-EC"/>
</dbReference>
<protein>
    <recommendedName>
        <fullName evidence="1">peptide chain release factor N(5)-glutamine methyltransferase</fullName>
        <ecNumber evidence="1">2.1.1.297</ecNumber>
    </recommendedName>
</protein>
<proteinExistence type="predicted"/>
<dbReference type="NCBIfam" id="TIGR00536">
    <property type="entry name" value="hemK_fam"/>
    <property type="match status" value="1"/>
</dbReference>
<evidence type="ECO:0000256" key="3">
    <source>
        <dbReference type="ARBA" id="ARBA00022679"/>
    </source>
</evidence>
<dbReference type="Gene3D" id="1.10.8.10">
    <property type="entry name" value="DNA helicase RuvA subunit, C-terminal domain"/>
    <property type="match status" value="1"/>
</dbReference>
<evidence type="ECO:0000256" key="4">
    <source>
        <dbReference type="ARBA" id="ARBA00022691"/>
    </source>
</evidence>
<dbReference type="EC" id="2.1.1.297" evidence="1"/>
<dbReference type="InterPro" id="IPR007848">
    <property type="entry name" value="Small_mtfrase_dom"/>
</dbReference>
<sequence>MMCHTLYKHNLSGMLVLAWKCASLSIPCVLSSLNTNNSYSIIIKNKMGISEKNYSSYKNKPSKVSDLRKEWSSCFERNKIPEPESSVKYIIEHVLQLNEPYQYDLEQNRELTEDQERQFRTLCECRLARMPVQYIIKEWDFRDLQLTMSPPVFIPRPETEQLVDLVLEAAPPDGLFLEIGCGSGAICLSLLKALPKARVVAVDQSKMACQLTSDNALRNNLTSNLQVICSKLKEDGSLSEPLPQEVNQVDVLVSNPPYVPASQLVDLQPEIKLYEDLRALEAGRDGLRVIKSLLLLAQSILRPGGLIFLEVDTSHPKLIQKWVADCPQLNITFVKTVKDFCDKDRFVELRKL</sequence>